<dbReference type="Gene3D" id="1.20.120.330">
    <property type="entry name" value="Nucleotidyltransferases domain 2"/>
    <property type="match status" value="1"/>
</dbReference>
<dbReference type="Pfam" id="PF05168">
    <property type="entry name" value="HEPN"/>
    <property type="match status" value="1"/>
</dbReference>
<protein>
    <recommendedName>
        <fullName evidence="1">HEPN domain-containing protein</fullName>
    </recommendedName>
</protein>
<dbReference type="SMART" id="SM00748">
    <property type="entry name" value="HEPN"/>
    <property type="match status" value="1"/>
</dbReference>
<dbReference type="AlphaFoldDB" id="A0A1F4RDD9"/>
<dbReference type="InterPro" id="IPR007842">
    <property type="entry name" value="HEPN_dom"/>
</dbReference>
<dbReference type="EMBL" id="METP01000024">
    <property type="protein sequence ID" value="OGC06192.1"/>
    <property type="molecule type" value="Genomic_DNA"/>
</dbReference>
<organism evidence="2 3">
    <name type="scientific">candidate division WOR-1 bacterium RIFCSPLOWO2_02_FULL_46_20</name>
    <dbReference type="NCBI Taxonomy" id="1802567"/>
    <lineage>
        <taxon>Bacteria</taxon>
        <taxon>Bacillati</taxon>
        <taxon>Saganbacteria</taxon>
    </lineage>
</organism>
<evidence type="ECO:0000313" key="2">
    <source>
        <dbReference type="EMBL" id="OGC06192.1"/>
    </source>
</evidence>
<evidence type="ECO:0000259" key="1">
    <source>
        <dbReference type="PROSITE" id="PS50910"/>
    </source>
</evidence>
<proteinExistence type="predicted"/>
<feature type="domain" description="HEPN" evidence="1">
    <location>
        <begin position="9"/>
        <end position="120"/>
    </location>
</feature>
<dbReference type="Proteomes" id="UP000176938">
    <property type="component" value="Unassembled WGS sequence"/>
</dbReference>
<evidence type="ECO:0000313" key="3">
    <source>
        <dbReference type="Proteomes" id="UP000176938"/>
    </source>
</evidence>
<dbReference type="SUPFAM" id="SSF81593">
    <property type="entry name" value="Nucleotidyltransferase substrate binding subunit/domain"/>
    <property type="match status" value="1"/>
</dbReference>
<accession>A0A1F4RDD9</accession>
<comment type="caution">
    <text evidence="2">The sequence shown here is derived from an EMBL/GenBank/DDBJ whole genome shotgun (WGS) entry which is preliminary data.</text>
</comment>
<gene>
    <name evidence="2" type="ORF">A3H38_02470</name>
</gene>
<sequence>MDEDIKYWLEISSYDLETAGAMLQSARYLYVLFMCQQALEKILKGFITSYSGEFPPKIHNLVRLLQAANLDKDFNEEDKKFFEKLSYYYMETRYPEKRAELSKEINNKIAKEYFERTKLIWEALQKKLV</sequence>
<dbReference type="PROSITE" id="PS50910">
    <property type="entry name" value="HEPN"/>
    <property type="match status" value="1"/>
</dbReference>
<name>A0A1F4RDD9_UNCSA</name>
<reference evidence="2 3" key="1">
    <citation type="journal article" date="2016" name="Nat. Commun.">
        <title>Thousands of microbial genomes shed light on interconnected biogeochemical processes in an aquifer system.</title>
        <authorList>
            <person name="Anantharaman K."/>
            <person name="Brown C.T."/>
            <person name="Hug L.A."/>
            <person name="Sharon I."/>
            <person name="Castelle C.J."/>
            <person name="Probst A.J."/>
            <person name="Thomas B.C."/>
            <person name="Singh A."/>
            <person name="Wilkins M.J."/>
            <person name="Karaoz U."/>
            <person name="Brodie E.L."/>
            <person name="Williams K.H."/>
            <person name="Hubbard S.S."/>
            <person name="Banfield J.F."/>
        </authorList>
    </citation>
    <scope>NUCLEOTIDE SEQUENCE [LARGE SCALE GENOMIC DNA]</scope>
</reference>